<dbReference type="OrthoDB" id="245563at2759"/>
<keyword evidence="2" id="KW-1185">Reference proteome</keyword>
<reference evidence="1 2" key="1">
    <citation type="submission" date="2014-04" db="EMBL/GenBank/DDBJ databases">
        <authorList>
            <consortium name="DOE Joint Genome Institute"/>
            <person name="Kuo A."/>
            <person name="Girlanda M."/>
            <person name="Perotto S."/>
            <person name="Kohler A."/>
            <person name="Nagy L.G."/>
            <person name="Floudas D."/>
            <person name="Copeland A."/>
            <person name="Barry K.W."/>
            <person name="Cichocki N."/>
            <person name="Veneault-Fourrey C."/>
            <person name="LaButti K."/>
            <person name="Lindquist E.A."/>
            <person name="Lipzen A."/>
            <person name="Lundell T."/>
            <person name="Morin E."/>
            <person name="Murat C."/>
            <person name="Sun H."/>
            <person name="Tunlid A."/>
            <person name="Henrissat B."/>
            <person name="Grigoriev I.V."/>
            <person name="Hibbett D.S."/>
            <person name="Martin F."/>
            <person name="Nordberg H.P."/>
            <person name="Cantor M.N."/>
            <person name="Hua S.X."/>
        </authorList>
    </citation>
    <scope>NUCLEOTIDE SEQUENCE [LARGE SCALE GENOMIC DNA]</scope>
    <source>
        <strain evidence="1 2">MUT 4182</strain>
    </source>
</reference>
<reference evidence="2" key="2">
    <citation type="submission" date="2015-01" db="EMBL/GenBank/DDBJ databases">
        <title>Evolutionary Origins and Diversification of the Mycorrhizal Mutualists.</title>
        <authorList>
            <consortium name="DOE Joint Genome Institute"/>
            <consortium name="Mycorrhizal Genomics Consortium"/>
            <person name="Kohler A."/>
            <person name="Kuo A."/>
            <person name="Nagy L.G."/>
            <person name="Floudas D."/>
            <person name="Copeland A."/>
            <person name="Barry K.W."/>
            <person name="Cichocki N."/>
            <person name="Veneault-Fourrey C."/>
            <person name="LaButti K."/>
            <person name="Lindquist E.A."/>
            <person name="Lipzen A."/>
            <person name="Lundell T."/>
            <person name="Morin E."/>
            <person name="Murat C."/>
            <person name="Riley R."/>
            <person name="Ohm R."/>
            <person name="Sun H."/>
            <person name="Tunlid A."/>
            <person name="Henrissat B."/>
            <person name="Grigoriev I.V."/>
            <person name="Hibbett D.S."/>
            <person name="Martin F."/>
        </authorList>
    </citation>
    <scope>NUCLEOTIDE SEQUENCE [LARGE SCALE GENOMIC DNA]</scope>
    <source>
        <strain evidence="2">MUT 4182</strain>
    </source>
</reference>
<organism evidence="1 2">
    <name type="scientific">Tulasnella calospora MUT 4182</name>
    <dbReference type="NCBI Taxonomy" id="1051891"/>
    <lineage>
        <taxon>Eukaryota</taxon>
        <taxon>Fungi</taxon>
        <taxon>Dikarya</taxon>
        <taxon>Basidiomycota</taxon>
        <taxon>Agaricomycotina</taxon>
        <taxon>Agaricomycetes</taxon>
        <taxon>Cantharellales</taxon>
        <taxon>Tulasnellaceae</taxon>
        <taxon>Tulasnella</taxon>
    </lineage>
</organism>
<sequence>MTNMGFSNDELNDLLSYGVKPWDGDAWVRIFELIPISVDLTVSPLIFRTGFLSRIAGRLLRRDLENVLRDLHHTCKSNLTLLHSTGGYLPRSLPISKCPQTYFSPFVGSSIGGPG</sequence>
<dbReference type="AlphaFoldDB" id="A0A0C3PP98"/>
<name>A0A0C3PP98_9AGAM</name>
<dbReference type="EMBL" id="KN823604">
    <property type="protein sequence ID" value="KIO16300.1"/>
    <property type="molecule type" value="Genomic_DNA"/>
</dbReference>
<evidence type="ECO:0000313" key="2">
    <source>
        <dbReference type="Proteomes" id="UP000054248"/>
    </source>
</evidence>
<gene>
    <name evidence="1" type="ORF">M407DRAFT_190542</name>
</gene>
<accession>A0A0C3PP98</accession>
<evidence type="ECO:0000313" key="1">
    <source>
        <dbReference type="EMBL" id="KIO16300.1"/>
    </source>
</evidence>
<proteinExistence type="predicted"/>
<protein>
    <submittedName>
        <fullName evidence="1">Uncharacterized protein</fullName>
    </submittedName>
</protein>
<dbReference type="Proteomes" id="UP000054248">
    <property type="component" value="Unassembled WGS sequence"/>
</dbReference>
<dbReference type="HOGENOM" id="CLU_2110747_0_0_1"/>